<protein>
    <submittedName>
        <fullName evidence="2">SDR family oxidoreductase</fullName>
        <ecNumber evidence="2">1.-.-.-</ecNumber>
    </submittedName>
</protein>
<dbReference type="PANTHER" id="PTHR43157:SF31">
    <property type="entry name" value="PHOSPHATIDYLINOSITOL-GLYCAN BIOSYNTHESIS CLASS F PROTEIN"/>
    <property type="match status" value="1"/>
</dbReference>
<dbReference type="RefSeq" id="WP_346824008.1">
    <property type="nucleotide sequence ID" value="NZ_JBDKWZ010000020.1"/>
</dbReference>
<evidence type="ECO:0000256" key="1">
    <source>
        <dbReference type="ARBA" id="ARBA00023002"/>
    </source>
</evidence>
<comment type="caution">
    <text evidence="2">The sequence shown here is derived from an EMBL/GenBank/DDBJ whole genome shotgun (WGS) entry which is preliminary data.</text>
</comment>
<dbReference type="SUPFAM" id="SSF51735">
    <property type="entry name" value="NAD(P)-binding Rossmann-fold domains"/>
    <property type="match status" value="1"/>
</dbReference>
<dbReference type="AlphaFoldDB" id="A0AAW9SBD2"/>
<evidence type="ECO:0000313" key="3">
    <source>
        <dbReference type="Proteomes" id="UP001403385"/>
    </source>
</evidence>
<dbReference type="EC" id="1.-.-.-" evidence="2"/>
<dbReference type="Proteomes" id="UP001403385">
    <property type="component" value="Unassembled WGS sequence"/>
</dbReference>
<dbReference type="PRINTS" id="PR00081">
    <property type="entry name" value="GDHRDH"/>
</dbReference>
<dbReference type="Gene3D" id="3.40.50.720">
    <property type="entry name" value="NAD(P)-binding Rossmann-like Domain"/>
    <property type="match status" value="1"/>
</dbReference>
<evidence type="ECO:0000313" key="2">
    <source>
        <dbReference type="EMBL" id="MEN7551228.1"/>
    </source>
</evidence>
<dbReference type="EMBL" id="JBDKWZ010000020">
    <property type="protein sequence ID" value="MEN7551228.1"/>
    <property type="molecule type" value="Genomic_DNA"/>
</dbReference>
<keyword evidence="1 2" id="KW-0560">Oxidoreductase</keyword>
<sequence length="289" mass="31916">MKGKICVVTGATSGIGYETALEVARQGAKVFILCRNEQKGTEAVAKIAAETGNQDLEVLLVDLSSQKSIRKVADQLHNKVDKIDVLVNNAGTWVSNLTLTEDQVEMQFAVNHLAYFLMTHLLLPLLAKAEQGRVVCVSSDSHFHSKMHFDDLNLTKKYHGLRAYAQSKLANVMFGYELDRQLKARNLNISINCVQPGLVKTDIGLKHTVSFHGLMWKLRRLGGVSPAKGAETSIFLASSDAASGQSGKYWDKCKPKPSSKASYVEADQKRLWEISQKLCKVEDYFANVG</sequence>
<dbReference type="GO" id="GO:0016491">
    <property type="term" value="F:oxidoreductase activity"/>
    <property type="evidence" value="ECO:0007669"/>
    <property type="project" value="UniProtKB-KW"/>
</dbReference>
<dbReference type="PANTHER" id="PTHR43157">
    <property type="entry name" value="PHOSPHATIDYLINOSITOL-GLYCAN BIOSYNTHESIS CLASS F PROTEIN-RELATED"/>
    <property type="match status" value="1"/>
</dbReference>
<dbReference type="InterPro" id="IPR036291">
    <property type="entry name" value="NAD(P)-bd_dom_sf"/>
</dbReference>
<proteinExistence type="predicted"/>
<gene>
    <name evidence="2" type="ORF">AAG747_25140</name>
</gene>
<reference evidence="2 3" key="1">
    <citation type="submission" date="2024-04" db="EMBL/GenBank/DDBJ databases">
        <title>Novel genus in family Flammeovirgaceae.</title>
        <authorList>
            <person name="Nguyen T.H."/>
            <person name="Vuong T.Q."/>
            <person name="Le H."/>
            <person name="Kim S.-G."/>
        </authorList>
    </citation>
    <scope>NUCLEOTIDE SEQUENCE [LARGE SCALE GENOMIC DNA]</scope>
    <source>
        <strain evidence="2 3">JCM 23209</strain>
    </source>
</reference>
<accession>A0AAW9SBD2</accession>
<dbReference type="Pfam" id="PF00106">
    <property type="entry name" value="adh_short"/>
    <property type="match status" value="1"/>
</dbReference>
<name>A0AAW9SBD2_9BACT</name>
<dbReference type="InterPro" id="IPR002347">
    <property type="entry name" value="SDR_fam"/>
</dbReference>
<dbReference type="CDD" id="cd05327">
    <property type="entry name" value="retinol-DH_like_SDR_c_like"/>
    <property type="match status" value="1"/>
</dbReference>
<organism evidence="2 3">
    <name type="scientific">Rapidithrix thailandica</name>
    <dbReference type="NCBI Taxonomy" id="413964"/>
    <lineage>
        <taxon>Bacteria</taxon>
        <taxon>Pseudomonadati</taxon>
        <taxon>Bacteroidota</taxon>
        <taxon>Cytophagia</taxon>
        <taxon>Cytophagales</taxon>
        <taxon>Flammeovirgaceae</taxon>
        <taxon>Rapidithrix</taxon>
    </lineage>
</organism>
<keyword evidence="3" id="KW-1185">Reference proteome</keyword>